<organism evidence="2 3">
    <name type="scientific">Aspergillus luchuensis (strain CBS 106.47)</name>
    <dbReference type="NCBI Taxonomy" id="1137211"/>
    <lineage>
        <taxon>Eukaryota</taxon>
        <taxon>Fungi</taxon>
        <taxon>Dikarya</taxon>
        <taxon>Ascomycota</taxon>
        <taxon>Pezizomycotina</taxon>
        <taxon>Eurotiomycetes</taxon>
        <taxon>Eurotiomycetidae</taxon>
        <taxon>Eurotiales</taxon>
        <taxon>Aspergillaceae</taxon>
        <taxon>Aspergillus</taxon>
        <taxon>Aspergillus subgen. Circumdati</taxon>
    </lineage>
</organism>
<proteinExistence type="predicted"/>
<name>A0A1M3TXN3_ASPLC</name>
<dbReference type="AlphaFoldDB" id="A0A1M3TXN3"/>
<accession>A0A1M3TXN3</accession>
<protein>
    <submittedName>
        <fullName evidence="2">Uncharacterized protein</fullName>
    </submittedName>
</protein>
<evidence type="ECO:0000256" key="1">
    <source>
        <dbReference type="SAM" id="Phobius"/>
    </source>
</evidence>
<dbReference type="VEuPathDB" id="FungiDB:ASPFODRAFT_694766"/>
<dbReference type="Proteomes" id="UP000184063">
    <property type="component" value="Unassembled WGS sequence"/>
</dbReference>
<keyword evidence="1" id="KW-0812">Transmembrane</keyword>
<keyword evidence="1" id="KW-0472">Membrane</keyword>
<sequence length="89" mass="10372">MVVPECMTRPWLILAYMFQLSIATQCLVLGSVLFHGILTGSILWLCHMQKPHFRCCTGCSDHVKWVPDLHEHSNLKMFCRKFESYLSWA</sequence>
<reference evidence="3" key="1">
    <citation type="journal article" date="2017" name="Genome Biol.">
        <title>Comparative genomics reveals high biological diversity and specific adaptations in the industrially and medically important fungal genus Aspergillus.</title>
        <authorList>
            <person name="de Vries R.P."/>
            <person name="Riley R."/>
            <person name="Wiebenga A."/>
            <person name="Aguilar-Osorio G."/>
            <person name="Amillis S."/>
            <person name="Uchima C.A."/>
            <person name="Anderluh G."/>
            <person name="Asadollahi M."/>
            <person name="Askin M."/>
            <person name="Barry K."/>
            <person name="Battaglia E."/>
            <person name="Bayram O."/>
            <person name="Benocci T."/>
            <person name="Braus-Stromeyer S.A."/>
            <person name="Caldana C."/>
            <person name="Canovas D."/>
            <person name="Cerqueira G.C."/>
            <person name="Chen F."/>
            <person name="Chen W."/>
            <person name="Choi C."/>
            <person name="Clum A."/>
            <person name="Dos Santos R.A."/>
            <person name="Damasio A.R."/>
            <person name="Diallinas G."/>
            <person name="Emri T."/>
            <person name="Fekete E."/>
            <person name="Flipphi M."/>
            <person name="Freyberg S."/>
            <person name="Gallo A."/>
            <person name="Gournas C."/>
            <person name="Habgood R."/>
            <person name="Hainaut M."/>
            <person name="Harispe M.L."/>
            <person name="Henrissat B."/>
            <person name="Hilden K.S."/>
            <person name="Hope R."/>
            <person name="Hossain A."/>
            <person name="Karabika E."/>
            <person name="Karaffa L."/>
            <person name="Karanyi Z."/>
            <person name="Krasevec N."/>
            <person name="Kuo A."/>
            <person name="Kusch H."/>
            <person name="LaButti K."/>
            <person name="Lagendijk E.L."/>
            <person name="Lapidus A."/>
            <person name="Levasseur A."/>
            <person name="Lindquist E."/>
            <person name="Lipzen A."/>
            <person name="Logrieco A.F."/>
            <person name="MacCabe A."/>
            <person name="Maekelae M.R."/>
            <person name="Malavazi I."/>
            <person name="Melin P."/>
            <person name="Meyer V."/>
            <person name="Mielnichuk N."/>
            <person name="Miskei M."/>
            <person name="Molnar A.P."/>
            <person name="Mule G."/>
            <person name="Ngan C.Y."/>
            <person name="Orejas M."/>
            <person name="Orosz E."/>
            <person name="Ouedraogo J.P."/>
            <person name="Overkamp K.M."/>
            <person name="Park H.-S."/>
            <person name="Perrone G."/>
            <person name="Piumi F."/>
            <person name="Punt P.J."/>
            <person name="Ram A.F."/>
            <person name="Ramon A."/>
            <person name="Rauscher S."/>
            <person name="Record E."/>
            <person name="Riano-Pachon D.M."/>
            <person name="Robert V."/>
            <person name="Roehrig J."/>
            <person name="Ruller R."/>
            <person name="Salamov A."/>
            <person name="Salih N.S."/>
            <person name="Samson R.A."/>
            <person name="Sandor E."/>
            <person name="Sanguinetti M."/>
            <person name="Schuetze T."/>
            <person name="Sepcic K."/>
            <person name="Shelest E."/>
            <person name="Sherlock G."/>
            <person name="Sophianopoulou V."/>
            <person name="Squina F.M."/>
            <person name="Sun H."/>
            <person name="Susca A."/>
            <person name="Todd R.B."/>
            <person name="Tsang A."/>
            <person name="Unkles S.E."/>
            <person name="van de Wiele N."/>
            <person name="van Rossen-Uffink D."/>
            <person name="Oliveira J.V."/>
            <person name="Vesth T.C."/>
            <person name="Visser J."/>
            <person name="Yu J.-H."/>
            <person name="Zhou M."/>
            <person name="Andersen M.R."/>
            <person name="Archer D.B."/>
            <person name="Baker S.E."/>
            <person name="Benoit I."/>
            <person name="Brakhage A.A."/>
            <person name="Braus G.H."/>
            <person name="Fischer R."/>
            <person name="Frisvad J.C."/>
            <person name="Goldman G.H."/>
            <person name="Houbraken J."/>
            <person name="Oakley B."/>
            <person name="Pocsi I."/>
            <person name="Scazzocchio C."/>
            <person name="Seiboth B."/>
            <person name="vanKuyk P.A."/>
            <person name="Wortman J."/>
            <person name="Dyer P.S."/>
            <person name="Grigoriev I.V."/>
        </authorList>
    </citation>
    <scope>NUCLEOTIDE SEQUENCE [LARGE SCALE GENOMIC DNA]</scope>
    <source>
        <strain evidence="3">CBS 106.47</strain>
    </source>
</reference>
<keyword evidence="1" id="KW-1133">Transmembrane helix</keyword>
<gene>
    <name evidence="2" type="ORF">ASPFODRAFT_694766</name>
</gene>
<feature type="transmembrane region" description="Helical" evidence="1">
    <location>
        <begin position="20"/>
        <end position="45"/>
    </location>
</feature>
<evidence type="ECO:0000313" key="2">
    <source>
        <dbReference type="EMBL" id="OJZ91557.1"/>
    </source>
</evidence>
<evidence type="ECO:0000313" key="3">
    <source>
        <dbReference type="Proteomes" id="UP000184063"/>
    </source>
</evidence>
<dbReference type="EMBL" id="KV878236">
    <property type="protein sequence ID" value="OJZ91557.1"/>
    <property type="molecule type" value="Genomic_DNA"/>
</dbReference>